<dbReference type="EMBL" id="CACTIH010009564">
    <property type="protein sequence ID" value="CAA3032352.1"/>
    <property type="molecule type" value="Genomic_DNA"/>
</dbReference>
<organism evidence="1 2">
    <name type="scientific">Olea europaea subsp. europaea</name>
    <dbReference type="NCBI Taxonomy" id="158383"/>
    <lineage>
        <taxon>Eukaryota</taxon>
        <taxon>Viridiplantae</taxon>
        <taxon>Streptophyta</taxon>
        <taxon>Embryophyta</taxon>
        <taxon>Tracheophyta</taxon>
        <taxon>Spermatophyta</taxon>
        <taxon>Magnoliopsida</taxon>
        <taxon>eudicotyledons</taxon>
        <taxon>Gunneridae</taxon>
        <taxon>Pentapetalae</taxon>
        <taxon>asterids</taxon>
        <taxon>lamiids</taxon>
        <taxon>Lamiales</taxon>
        <taxon>Oleaceae</taxon>
        <taxon>Oleeae</taxon>
        <taxon>Olea</taxon>
    </lineage>
</organism>
<comment type="caution">
    <text evidence="1">The sequence shown here is derived from an EMBL/GenBank/DDBJ whole genome shotgun (WGS) entry which is preliminary data.</text>
</comment>
<dbReference type="Proteomes" id="UP000594638">
    <property type="component" value="Unassembled WGS sequence"/>
</dbReference>
<accession>A0A8S0VJD3</accession>
<dbReference type="Gramene" id="OE9A006235T1">
    <property type="protein sequence ID" value="OE9A006235C1"/>
    <property type="gene ID" value="OE9A006235"/>
</dbReference>
<protein>
    <submittedName>
        <fullName evidence="1">Uncharacterized protein</fullName>
    </submittedName>
</protein>
<evidence type="ECO:0000313" key="2">
    <source>
        <dbReference type="Proteomes" id="UP000594638"/>
    </source>
</evidence>
<evidence type="ECO:0000313" key="1">
    <source>
        <dbReference type="EMBL" id="CAA3032352.1"/>
    </source>
</evidence>
<gene>
    <name evidence="1" type="ORF">OLEA9_A006235</name>
</gene>
<name>A0A8S0VJD3_OLEEU</name>
<sequence>MLTYFWAVQHGFHNCSVREWNYIQWVCENYAKTPDFKMEYFGVSAELEAEMFKVALEELNLKTEAEPSSSLITKEFKILNTKAETSCSLIRAATTLGNQGLESNHESILLSLYKLQFNNVKLRCLF</sequence>
<dbReference type="AlphaFoldDB" id="A0A8S0VJD3"/>
<keyword evidence="2" id="KW-1185">Reference proteome</keyword>
<reference evidence="1 2" key="1">
    <citation type="submission" date="2019-12" db="EMBL/GenBank/DDBJ databases">
        <authorList>
            <person name="Alioto T."/>
            <person name="Alioto T."/>
            <person name="Gomez Garrido J."/>
        </authorList>
    </citation>
    <scope>NUCLEOTIDE SEQUENCE [LARGE SCALE GENOMIC DNA]</scope>
</reference>
<proteinExistence type="predicted"/>